<comment type="caution">
    <text evidence="24">The sequence shown here is derived from an EMBL/GenBank/DDBJ whole genome shotgun (WGS) entry which is preliminary data.</text>
</comment>
<evidence type="ECO:0000256" key="8">
    <source>
        <dbReference type="ARBA" id="ARBA00022448"/>
    </source>
</evidence>
<dbReference type="EMBL" id="ACWF01000117">
    <property type="protein sequence ID" value="EHL77209.1"/>
    <property type="molecule type" value="Genomic_DNA"/>
</dbReference>
<dbReference type="InterPro" id="IPR040442">
    <property type="entry name" value="Pyrv_kinase-like_dom_sf"/>
</dbReference>
<keyword evidence="8 17" id="KW-0813">Transport</keyword>
<feature type="binding site" evidence="20">
    <location>
        <position position="456"/>
    </location>
    <ligand>
        <name>Mg(2+)</name>
        <dbReference type="ChEBI" id="CHEBI:18420"/>
    </ligand>
</feature>
<dbReference type="Proteomes" id="UP000011747">
    <property type="component" value="Unassembled WGS sequence"/>
</dbReference>
<dbReference type="PIRSF" id="PIRSF000732">
    <property type="entry name" value="PTS_enzyme_I"/>
    <property type="match status" value="1"/>
</dbReference>
<evidence type="ECO:0000256" key="1">
    <source>
        <dbReference type="ARBA" id="ARBA00000683"/>
    </source>
</evidence>
<keyword evidence="12 17" id="KW-0598">Phosphotransferase system</keyword>
<dbReference type="InterPro" id="IPR018274">
    <property type="entry name" value="PEP_util_AS"/>
</dbReference>
<dbReference type="PRINTS" id="PR01736">
    <property type="entry name" value="PHPHTRNFRASE"/>
</dbReference>
<dbReference type="InterPro" id="IPR015813">
    <property type="entry name" value="Pyrv/PenolPyrv_kinase-like_dom"/>
</dbReference>
<dbReference type="InterPro" id="IPR006318">
    <property type="entry name" value="PTS_EI-like"/>
</dbReference>
<dbReference type="HOGENOM" id="CLU_007308_7_0_9"/>
<feature type="binding site" evidence="20">
    <location>
        <position position="432"/>
    </location>
    <ligand>
        <name>Mg(2+)</name>
        <dbReference type="ChEBI" id="CHEBI:18420"/>
    </ligand>
</feature>
<dbReference type="Pfam" id="PF05524">
    <property type="entry name" value="PEP-utilisers_N"/>
    <property type="match status" value="1"/>
</dbReference>
<evidence type="ECO:0000256" key="14">
    <source>
        <dbReference type="ARBA" id="ARBA00022777"/>
    </source>
</evidence>
<dbReference type="PANTHER" id="PTHR46244:SF3">
    <property type="entry name" value="PHOSPHOENOLPYRUVATE-PROTEIN PHOSPHOTRANSFERASE"/>
    <property type="match status" value="1"/>
</dbReference>
<protein>
    <recommendedName>
        <fullName evidence="7 17">Phosphoenolpyruvate-protein phosphotransferase</fullName>
        <ecNumber evidence="6 17">2.7.3.9</ecNumber>
    </recommendedName>
    <alternativeName>
        <fullName evidence="16 17">Phosphotransferase system, enzyme I</fullName>
    </alternativeName>
</protein>
<dbReference type="GO" id="GO:0046872">
    <property type="term" value="F:metal ion binding"/>
    <property type="evidence" value="ECO:0007669"/>
    <property type="project" value="UniProtKB-KW"/>
</dbReference>
<dbReference type="Pfam" id="PF00391">
    <property type="entry name" value="PEP-utilizers"/>
    <property type="match status" value="1"/>
</dbReference>
<dbReference type="Pfam" id="PF02896">
    <property type="entry name" value="PEP-utilizers_C"/>
    <property type="match status" value="1"/>
</dbReference>
<dbReference type="FunFam" id="1.10.274.10:FF:000001">
    <property type="entry name" value="Phosphoenolpyruvate-protein phosphotransferase"/>
    <property type="match status" value="1"/>
</dbReference>
<keyword evidence="9 17" id="KW-0963">Cytoplasm</keyword>
<keyword evidence="10 17" id="KW-0762">Sugar transport</keyword>
<dbReference type="GO" id="GO:0016301">
    <property type="term" value="F:kinase activity"/>
    <property type="evidence" value="ECO:0007669"/>
    <property type="project" value="UniProtKB-KW"/>
</dbReference>
<evidence type="ECO:0000256" key="7">
    <source>
        <dbReference type="ARBA" id="ARBA00016544"/>
    </source>
</evidence>
<dbReference type="InterPro" id="IPR023151">
    <property type="entry name" value="PEP_util_CS"/>
</dbReference>
<reference evidence="24 25" key="1">
    <citation type="submission" date="2011-09" db="EMBL/GenBank/DDBJ databases">
        <title>The Genome Sequence of Bacillus smithii 7_3_47FAA.</title>
        <authorList>
            <consortium name="The Broad Institute Genome Sequencing Platform"/>
            <person name="Earl A."/>
            <person name="Ward D."/>
            <person name="Feldgarden M."/>
            <person name="Gevers D."/>
            <person name="Daigneault M."/>
            <person name="Strauss J."/>
            <person name="Allen-Vercoe E."/>
            <person name="Young S.K."/>
            <person name="Zeng Q."/>
            <person name="Gargeya S."/>
            <person name="Fitzgerald M."/>
            <person name="Haas B."/>
            <person name="Abouelleil A."/>
            <person name="Alvarado L."/>
            <person name="Arachchi H.M."/>
            <person name="Berlin A."/>
            <person name="Brown A."/>
            <person name="Chapman S.B."/>
            <person name="Chen Z."/>
            <person name="Dunbar C."/>
            <person name="Freedman E."/>
            <person name="Gearin G."/>
            <person name="Goldberg J."/>
            <person name="Griggs A."/>
            <person name="Gujja S."/>
            <person name="Heiman D."/>
            <person name="Howarth C."/>
            <person name="Larson L."/>
            <person name="Lui A."/>
            <person name="MacDonald P.J.P."/>
            <person name="Montmayeur A."/>
            <person name="Murphy C."/>
            <person name="Neiman D."/>
            <person name="Pearson M."/>
            <person name="Priest M."/>
            <person name="Roberts A."/>
            <person name="Saif S."/>
            <person name="Shea T."/>
            <person name="Shenoy N."/>
            <person name="Sisk P."/>
            <person name="Stolte C."/>
            <person name="Sykes S."/>
            <person name="Wortman J."/>
            <person name="Nusbaum C."/>
            <person name="Birren B."/>
        </authorList>
    </citation>
    <scope>NUCLEOTIDE SEQUENCE [LARGE SCALE GENOMIC DNA]</scope>
    <source>
        <strain evidence="24 25">7_3_47FAA</strain>
    </source>
</reference>
<feature type="binding site" evidence="19">
    <location>
        <begin position="455"/>
        <end position="456"/>
    </location>
    <ligand>
        <name>phosphoenolpyruvate</name>
        <dbReference type="ChEBI" id="CHEBI:58702"/>
    </ligand>
</feature>
<feature type="binding site" evidence="19">
    <location>
        <position position="333"/>
    </location>
    <ligand>
        <name>phosphoenolpyruvate</name>
        <dbReference type="ChEBI" id="CHEBI:58702"/>
    </ligand>
</feature>
<keyword evidence="13 17" id="KW-0479">Metal-binding</keyword>
<dbReference type="PROSITE" id="PS00370">
    <property type="entry name" value="PEP_ENZYMES_PHOS_SITE"/>
    <property type="match status" value="1"/>
</dbReference>
<evidence type="ECO:0000256" key="2">
    <source>
        <dbReference type="ARBA" id="ARBA00001946"/>
    </source>
</evidence>
<feature type="active site" description="Proton donor" evidence="18">
    <location>
        <position position="503"/>
    </location>
</feature>
<feature type="active site" description="Tele-phosphohistidine intermediate" evidence="18">
    <location>
        <position position="190"/>
    </location>
</feature>
<sequence length="576" mass="64145">MSTILKGIAASNGIAIAKAYRLVEPDLKVERKGIQNSEEETKRFEEAIRQSQSELETIRDHAKKELGEEKAAIFEAHLLVLSDPEMTGSIKDKIKNEKVNAEFALKETADMFVSMFENMDNEYMKERAADIRDVTKRVLAHLLGVELPNPSLIAEEVIIVAEDLTPSDTAQLNRQFVKGFTTDVGGRTSHSAIMSRSMEIPAVVGTKEATKEIQNGDLVIVDGINGEVHVNPVPEVIESYKDKAEQFAKEKAEWAKLKNEKTYSSDGHQVELVANIGTPKDIEGVINNGGEGVGLFRTEFLYMGRDQLPSEDEQFEAYKTVLEGLNGKPVVVRTLDIGGDKELPYLNLPKEMNPFLGFRAIRLCLEDQDLFRTQLRALLRASVYGNLKIMFPMIATINEFREAKAILEEEKEKLIQDGTKVSDSIEVGIMVEIPSTAVMADQFAKEVDFFSIGTNDLIQYTLAADRMNERISYLYQPYNPAILRLVKMVIDAAHKEGKWAGMCGEMAGDETAIPLLLGLGLDEFSMSATSILKARSLIKKLNRSKMEQLASEALNKRTTAEVVELVEKAVSSQYSH</sequence>
<dbReference type="Gene3D" id="3.20.20.60">
    <property type="entry name" value="Phosphoenolpyruvate-binding domains"/>
    <property type="match status" value="1"/>
</dbReference>
<evidence type="ECO:0000256" key="20">
    <source>
        <dbReference type="PIRSR" id="PIRSR000732-3"/>
    </source>
</evidence>
<evidence type="ECO:0000256" key="16">
    <source>
        <dbReference type="ARBA" id="ARBA00033235"/>
    </source>
</evidence>
<dbReference type="EC" id="2.7.3.9" evidence="6 17"/>
<evidence type="ECO:0000313" key="24">
    <source>
        <dbReference type="EMBL" id="EHL77209.1"/>
    </source>
</evidence>
<evidence type="ECO:0000259" key="21">
    <source>
        <dbReference type="Pfam" id="PF00391"/>
    </source>
</evidence>
<dbReference type="AlphaFoldDB" id="G9QM74"/>
<comment type="cofactor">
    <cofactor evidence="2 17 20">
        <name>Mg(2+)</name>
        <dbReference type="ChEBI" id="CHEBI:18420"/>
    </cofactor>
</comment>
<comment type="function">
    <text evidence="3 17">General (non sugar-specific) component of the phosphoenolpyruvate-dependent sugar phosphotransferase system (sugar PTS). This major carbohydrate active-transport system catalyzes the phosphorylation of incoming sugar substrates concomitantly with their translocation across the cell membrane. Enzyme I transfers the phosphoryl group from phosphoenolpyruvate (PEP) to the phosphoryl carrier protein (HPr).</text>
</comment>
<evidence type="ECO:0000256" key="6">
    <source>
        <dbReference type="ARBA" id="ARBA00012232"/>
    </source>
</evidence>
<dbReference type="Gene3D" id="1.10.274.10">
    <property type="entry name" value="PtsI, HPr-binding domain"/>
    <property type="match status" value="1"/>
</dbReference>
<feature type="binding site" evidence="19">
    <location>
        <position position="297"/>
    </location>
    <ligand>
        <name>phosphoenolpyruvate</name>
        <dbReference type="ChEBI" id="CHEBI:58702"/>
    </ligand>
</feature>
<accession>G9QM74</accession>
<evidence type="ECO:0000256" key="4">
    <source>
        <dbReference type="ARBA" id="ARBA00004496"/>
    </source>
</evidence>
<proteinExistence type="inferred from homology"/>
<dbReference type="InterPro" id="IPR024692">
    <property type="entry name" value="PTS_EI"/>
</dbReference>
<dbReference type="InterPro" id="IPR050499">
    <property type="entry name" value="PEP-utilizing_PTS_enzyme"/>
</dbReference>
<gene>
    <name evidence="24" type="ORF">HMPREF1015_00641</name>
</gene>
<dbReference type="SUPFAM" id="SSF47831">
    <property type="entry name" value="Enzyme I of the PEP:sugar phosphotransferase system HPr-binding (sub)domain"/>
    <property type="match status" value="1"/>
</dbReference>
<dbReference type="SUPFAM" id="SSF52009">
    <property type="entry name" value="Phosphohistidine domain"/>
    <property type="match status" value="1"/>
</dbReference>
<dbReference type="FunFam" id="3.20.20.60:FF:000007">
    <property type="entry name" value="Phosphoenolpyruvate-protein phosphotransferase"/>
    <property type="match status" value="1"/>
</dbReference>
<comment type="similarity">
    <text evidence="5 17">Belongs to the PEP-utilizing enzyme family.</text>
</comment>
<dbReference type="InterPro" id="IPR008731">
    <property type="entry name" value="PTS_EIN"/>
</dbReference>
<comment type="catalytic activity">
    <reaction evidence="1 17">
        <text>L-histidyl-[protein] + phosphoenolpyruvate = N(pros)-phospho-L-histidyl-[protein] + pyruvate</text>
        <dbReference type="Rhea" id="RHEA:23880"/>
        <dbReference type="Rhea" id="RHEA-COMP:9745"/>
        <dbReference type="Rhea" id="RHEA-COMP:9746"/>
        <dbReference type="ChEBI" id="CHEBI:15361"/>
        <dbReference type="ChEBI" id="CHEBI:29979"/>
        <dbReference type="ChEBI" id="CHEBI:58702"/>
        <dbReference type="ChEBI" id="CHEBI:64837"/>
        <dbReference type="EC" id="2.7.3.9"/>
    </reaction>
</comment>
<keyword evidence="15 17" id="KW-0460">Magnesium</keyword>
<evidence type="ECO:0000259" key="23">
    <source>
        <dbReference type="Pfam" id="PF05524"/>
    </source>
</evidence>
<dbReference type="GO" id="GO:0009401">
    <property type="term" value="P:phosphoenolpyruvate-dependent sugar phosphotransferase system"/>
    <property type="evidence" value="ECO:0007669"/>
    <property type="project" value="UniProtKB-KW"/>
</dbReference>
<feature type="domain" description="Phosphotransferase system enzyme I N-terminal" evidence="23">
    <location>
        <begin position="6"/>
        <end position="127"/>
    </location>
</feature>
<dbReference type="PROSITE" id="PS00742">
    <property type="entry name" value="PEP_ENZYMES_2"/>
    <property type="match status" value="1"/>
</dbReference>
<evidence type="ECO:0000256" key="18">
    <source>
        <dbReference type="PIRSR" id="PIRSR000732-1"/>
    </source>
</evidence>
<evidence type="ECO:0000259" key="22">
    <source>
        <dbReference type="Pfam" id="PF02896"/>
    </source>
</evidence>
<evidence type="ECO:0000256" key="5">
    <source>
        <dbReference type="ARBA" id="ARBA00007837"/>
    </source>
</evidence>
<evidence type="ECO:0000256" key="3">
    <source>
        <dbReference type="ARBA" id="ARBA00002728"/>
    </source>
</evidence>
<dbReference type="NCBIfam" id="TIGR01417">
    <property type="entry name" value="PTS_I_fam"/>
    <property type="match status" value="1"/>
</dbReference>
<feature type="domain" description="PEP-utilising enzyme C-terminal" evidence="22">
    <location>
        <begin position="251"/>
        <end position="542"/>
    </location>
</feature>
<evidence type="ECO:0000256" key="9">
    <source>
        <dbReference type="ARBA" id="ARBA00022490"/>
    </source>
</evidence>
<evidence type="ECO:0000256" key="11">
    <source>
        <dbReference type="ARBA" id="ARBA00022679"/>
    </source>
</evidence>
<dbReference type="InterPro" id="IPR000121">
    <property type="entry name" value="PEP_util_C"/>
</dbReference>
<keyword evidence="14 17" id="KW-0418">Kinase</keyword>
<dbReference type="InterPro" id="IPR036637">
    <property type="entry name" value="Phosphohistidine_dom_sf"/>
</dbReference>
<evidence type="ECO:0000256" key="10">
    <source>
        <dbReference type="ARBA" id="ARBA00022597"/>
    </source>
</evidence>
<evidence type="ECO:0000256" key="13">
    <source>
        <dbReference type="ARBA" id="ARBA00022723"/>
    </source>
</evidence>
<dbReference type="Gene3D" id="3.50.30.10">
    <property type="entry name" value="Phosphohistidine domain"/>
    <property type="match status" value="1"/>
</dbReference>
<keyword evidence="11 17" id="KW-0808">Transferase</keyword>
<evidence type="ECO:0000256" key="12">
    <source>
        <dbReference type="ARBA" id="ARBA00022683"/>
    </source>
</evidence>
<dbReference type="GO" id="GO:0008965">
    <property type="term" value="F:phosphoenolpyruvate-protein phosphotransferase activity"/>
    <property type="evidence" value="ECO:0007669"/>
    <property type="project" value="UniProtKB-EC"/>
</dbReference>
<evidence type="ECO:0000256" key="19">
    <source>
        <dbReference type="PIRSR" id="PIRSR000732-2"/>
    </source>
</evidence>
<dbReference type="PANTHER" id="PTHR46244">
    <property type="entry name" value="PHOSPHOENOLPYRUVATE-PROTEIN PHOSPHOTRANSFERASE"/>
    <property type="match status" value="1"/>
</dbReference>
<dbReference type="InterPro" id="IPR036618">
    <property type="entry name" value="PtsI_HPr-bd_sf"/>
</dbReference>
<feature type="domain" description="PEP-utilising enzyme mobile" evidence="21">
    <location>
        <begin position="154"/>
        <end position="226"/>
    </location>
</feature>
<dbReference type="SUPFAM" id="SSF51621">
    <property type="entry name" value="Phosphoenolpyruvate/pyruvate domain"/>
    <property type="match status" value="1"/>
</dbReference>
<evidence type="ECO:0000256" key="15">
    <source>
        <dbReference type="ARBA" id="ARBA00022842"/>
    </source>
</evidence>
<feature type="binding site" evidence="19">
    <location>
        <position position="466"/>
    </location>
    <ligand>
        <name>phosphoenolpyruvate</name>
        <dbReference type="ChEBI" id="CHEBI:58702"/>
    </ligand>
</feature>
<organism evidence="24 25">
    <name type="scientific">Bacillus smithii 7_3_47FAA</name>
    <dbReference type="NCBI Taxonomy" id="665952"/>
    <lineage>
        <taxon>Bacteria</taxon>
        <taxon>Bacillati</taxon>
        <taxon>Bacillota</taxon>
        <taxon>Bacilli</taxon>
        <taxon>Bacillales</taxon>
        <taxon>Bacillaceae</taxon>
        <taxon>Bacillus</taxon>
    </lineage>
</organism>
<evidence type="ECO:0000313" key="25">
    <source>
        <dbReference type="Proteomes" id="UP000011747"/>
    </source>
</evidence>
<keyword evidence="25" id="KW-1185">Reference proteome</keyword>
<dbReference type="GO" id="GO:0005737">
    <property type="term" value="C:cytoplasm"/>
    <property type="evidence" value="ECO:0007669"/>
    <property type="project" value="UniProtKB-SubCell"/>
</dbReference>
<evidence type="ECO:0000256" key="17">
    <source>
        <dbReference type="PIRNR" id="PIRNR000732"/>
    </source>
</evidence>
<comment type="subcellular location">
    <subcellularLocation>
        <location evidence="4 17">Cytoplasm</location>
    </subcellularLocation>
</comment>
<name>G9QM74_9BACI</name>
<dbReference type="PATRIC" id="fig|665952.3.peg.2184"/>
<dbReference type="InterPro" id="IPR008279">
    <property type="entry name" value="PEP-util_enz_mobile_dom"/>
</dbReference>
<keyword evidence="24" id="KW-0670">Pyruvate</keyword>
<dbReference type="RefSeq" id="WP_003354368.1">
    <property type="nucleotide sequence ID" value="NZ_JH414757.1"/>
</dbReference>